<evidence type="ECO:0000256" key="1">
    <source>
        <dbReference type="SAM" id="MobiDB-lite"/>
    </source>
</evidence>
<organism evidence="2 3">
    <name type="scientific">Volvox africanus</name>
    <dbReference type="NCBI Taxonomy" id="51714"/>
    <lineage>
        <taxon>Eukaryota</taxon>
        <taxon>Viridiplantae</taxon>
        <taxon>Chlorophyta</taxon>
        <taxon>core chlorophytes</taxon>
        <taxon>Chlorophyceae</taxon>
        <taxon>CS clade</taxon>
        <taxon>Chlamydomonadales</taxon>
        <taxon>Volvocaceae</taxon>
        <taxon>Volvox</taxon>
    </lineage>
</organism>
<feature type="compositionally biased region" description="Low complexity" evidence="1">
    <location>
        <begin position="536"/>
        <end position="546"/>
    </location>
</feature>
<proteinExistence type="predicted"/>
<keyword evidence="3" id="KW-1185">Reference proteome</keyword>
<evidence type="ECO:0000313" key="2">
    <source>
        <dbReference type="EMBL" id="GLI62815.1"/>
    </source>
</evidence>
<feature type="region of interest" description="Disordered" evidence="1">
    <location>
        <begin position="653"/>
        <end position="692"/>
    </location>
</feature>
<dbReference type="EMBL" id="BSDZ01000013">
    <property type="protein sequence ID" value="GLI62815.1"/>
    <property type="molecule type" value="Genomic_DNA"/>
</dbReference>
<feature type="compositionally biased region" description="Polar residues" evidence="1">
    <location>
        <begin position="653"/>
        <end position="662"/>
    </location>
</feature>
<feature type="compositionally biased region" description="Polar residues" evidence="1">
    <location>
        <begin position="36"/>
        <end position="45"/>
    </location>
</feature>
<reference evidence="2 3" key="1">
    <citation type="journal article" date="2023" name="IScience">
        <title>Expanded male sex-determining region conserved during the evolution of homothallism in the green alga Volvox.</title>
        <authorList>
            <person name="Yamamoto K."/>
            <person name="Matsuzaki R."/>
            <person name="Mahakham W."/>
            <person name="Heman W."/>
            <person name="Sekimoto H."/>
            <person name="Kawachi M."/>
            <person name="Minakuchi Y."/>
            <person name="Toyoda A."/>
            <person name="Nozaki H."/>
        </authorList>
    </citation>
    <scope>NUCLEOTIDE SEQUENCE [LARGE SCALE GENOMIC DNA]</scope>
    <source>
        <strain evidence="2 3">NIES-4468</strain>
    </source>
</reference>
<name>A0ABQ5RZ00_9CHLO</name>
<protein>
    <submittedName>
        <fullName evidence="2">Uncharacterized protein</fullName>
    </submittedName>
</protein>
<evidence type="ECO:0000313" key="3">
    <source>
        <dbReference type="Proteomes" id="UP001165090"/>
    </source>
</evidence>
<feature type="compositionally biased region" description="Polar residues" evidence="1">
    <location>
        <begin position="669"/>
        <end position="690"/>
    </location>
</feature>
<feature type="region of interest" description="Disordered" evidence="1">
    <location>
        <begin position="36"/>
        <end position="61"/>
    </location>
</feature>
<comment type="caution">
    <text evidence="2">The sequence shown here is derived from an EMBL/GenBank/DDBJ whole genome shotgun (WGS) entry which is preliminary data.</text>
</comment>
<feature type="region of interest" description="Disordered" evidence="1">
    <location>
        <begin position="536"/>
        <end position="556"/>
    </location>
</feature>
<dbReference type="Proteomes" id="UP001165090">
    <property type="component" value="Unassembled WGS sequence"/>
</dbReference>
<gene>
    <name evidence="2" type="ORF">VaNZ11_005564</name>
</gene>
<accession>A0ABQ5RZ00</accession>
<sequence>MELLNLSSVARKKSIRSMGGAGPIEHNLSNTTVEAHLSNSQTPRPTNGHADFTAPATPTSITVDSPSAALTATAGPFLSSSSSPGASTATCPSVTGQTGRCTLDSYAPSDTLTTTCSRGTSDDGFGEGIKVATFEHDSDVFSASNGEPRGIHAHSRLGRDAYGYYGAEDALARALHLISEFGLSDDGLHHPKVLDAQAALTEAMPFVWGLRKEVDGLRAKLLDYSKLMADRDKALARLRVDVADLEESRSLYKAHVAHHLSTSATTTIPTAITTTTTITTTSVNPENPYNASANASMPVPSTVPTSNNSLPIIAYVNSDATSAAFTDTNIITSFSPKEVLSLLPVIEESISMPSSMGPADQTQLMKKSDSPLSSLQEHQAKCISADEPAILKDNGQPLPDDPSQLFSETRSNHRMAKRFLDQLQLNPSVALAPGRGVQPPPLPEASFSMKTSAALRAGAAPAATENVNSGAGAELKDPNTAVTTVGDDGEAPAASAETSAVTAVVGESPFPLAGASAKSFGLKVIPSGRDGLPNNISSGSCNSLSSPGHRTSAPRSSPLAVASFGQLPILGSPNDEEVRDDEDTFVHWAAPSLVWEGDGQHAAPVTLMAAASHGLKKLWSVVVLRGDESGGGRSYNADGGESTPLLFEKNEATNASGHTTPAATARPPLSSTTTMPSDGTPPTATVTPSQRAVGHHSYVWRRSVRNGNVAAGSIITGGDGIDDSVTGSNSARSSMGIRISPSSGVMATATNNATAAVPRTCCTAASGGKSSQWIITAAEMDVMTVMVL</sequence>